<dbReference type="GO" id="GO:0030170">
    <property type="term" value="F:pyridoxal phosphate binding"/>
    <property type="evidence" value="ECO:0007669"/>
    <property type="project" value="InterPro"/>
</dbReference>
<dbReference type="KEGG" id="drg:H9K76_15910"/>
<dbReference type="Proteomes" id="UP000515811">
    <property type="component" value="Chromosome"/>
</dbReference>
<evidence type="ECO:0000256" key="3">
    <source>
        <dbReference type="ARBA" id="ARBA00012748"/>
    </source>
</evidence>
<gene>
    <name evidence="12" type="ORF">H9K76_15910</name>
</gene>
<dbReference type="GO" id="GO:0000105">
    <property type="term" value="P:L-histidine biosynthetic process"/>
    <property type="evidence" value="ECO:0007669"/>
    <property type="project" value="UniProtKB-KW"/>
</dbReference>
<keyword evidence="8" id="KW-0368">Histidine biosynthesis</keyword>
<dbReference type="PANTHER" id="PTHR43643">
    <property type="entry name" value="HISTIDINOL-PHOSPHATE AMINOTRANSFERASE 2"/>
    <property type="match status" value="1"/>
</dbReference>
<dbReference type="SUPFAM" id="SSF53383">
    <property type="entry name" value="PLP-dependent transferases"/>
    <property type="match status" value="1"/>
</dbReference>
<feature type="domain" description="Aminotransferase class I/classII large" evidence="11">
    <location>
        <begin position="192"/>
        <end position="333"/>
    </location>
</feature>
<name>A0A7G9RKD2_9BURK</name>
<evidence type="ECO:0000256" key="1">
    <source>
        <dbReference type="ARBA" id="ARBA00005011"/>
    </source>
</evidence>
<evidence type="ECO:0000256" key="8">
    <source>
        <dbReference type="ARBA" id="ARBA00023102"/>
    </source>
</evidence>
<keyword evidence="13" id="KW-1185">Reference proteome</keyword>
<organism evidence="12 13">
    <name type="scientific">Diaphorobacter ruginosibacter</name>
    <dbReference type="NCBI Taxonomy" id="1715720"/>
    <lineage>
        <taxon>Bacteria</taxon>
        <taxon>Pseudomonadati</taxon>
        <taxon>Pseudomonadota</taxon>
        <taxon>Betaproteobacteria</taxon>
        <taxon>Burkholderiales</taxon>
        <taxon>Comamonadaceae</taxon>
        <taxon>Diaphorobacter</taxon>
    </lineage>
</organism>
<comment type="pathway">
    <text evidence="1">Amino-acid biosynthesis; L-histidine biosynthesis; L-histidine from 5-phospho-alpha-D-ribose 1-diphosphate: step 7/9.</text>
</comment>
<dbReference type="Gene3D" id="3.90.1150.10">
    <property type="entry name" value="Aspartate Aminotransferase, domain 1"/>
    <property type="match status" value="1"/>
</dbReference>
<dbReference type="GO" id="GO:0004400">
    <property type="term" value="F:histidinol-phosphate transaminase activity"/>
    <property type="evidence" value="ECO:0007669"/>
    <property type="project" value="UniProtKB-EC"/>
</dbReference>
<dbReference type="InterPro" id="IPR015422">
    <property type="entry name" value="PyrdxlP-dep_Trfase_small"/>
</dbReference>
<dbReference type="InterPro" id="IPR015424">
    <property type="entry name" value="PyrdxlP-dep_Trfase"/>
</dbReference>
<evidence type="ECO:0000256" key="5">
    <source>
        <dbReference type="ARBA" id="ARBA00022605"/>
    </source>
</evidence>
<dbReference type="Gene3D" id="3.40.640.10">
    <property type="entry name" value="Type I PLP-dependent aspartate aminotransferase-like (Major domain)"/>
    <property type="match status" value="1"/>
</dbReference>
<keyword evidence="4 12" id="KW-0032">Aminotransferase</keyword>
<evidence type="ECO:0000256" key="2">
    <source>
        <dbReference type="ARBA" id="ARBA00007970"/>
    </source>
</evidence>
<evidence type="ECO:0000256" key="9">
    <source>
        <dbReference type="ARBA" id="ARBA00047481"/>
    </source>
</evidence>
<evidence type="ECO:0000256" key="4">
    <source>
        <dbReference type="ARBA" id="ARBA00022576"/>
    </source>
</evidence>
<dbReference type="EMBL" id="CP060714">
    <property type="protein sequence ID" value="QNN56057.1"/>
    <property type="molecule type" value="Genomic_DNA"/>
</dbReference>
<comment type="similarity">
    <text evidence="2">Belongs to the class-II pyridoxal-phosphate-dependent aminotransferase family. Histidinol-phosphate aminotransferase subfamily.</text>
</comment>
<dbReference type="Pfam" id="PF00155">
    <property type="entry name" value="Aminotran_1_2"/>
    <property type="match status" value="2"/>
</dbReference>
<sequence length="341" mass="37397">MTAMEVSPHSVHGGPDARGAARHDFSTNANACGPCPMVAQAVRDVDASRYPDPRYTALRARLSEFHGVDAERIVMVASASEFMQRISALAARTGLRRVLVPRHGYGDYSRAARAWGLEIAVNESGEQEASLQWACDPASPTGRRDDALMRWDQPPAPGGIRVLDCAYVPLMLDDVPADAGLRAGAWQLWTPNKALAMTGVRAAYAIAPEQVLQEHLDALHAMSASWPVGAHGVAMLNCWVEADVQRWVQRSLETLRLWKARQLALCERMGWDVLQGSLANYFTARLPVDCDGPRLLVRLREDDIQLRDCASFGLPHCVRLGVLAPVSQAALEHHWIHGGYA</sequence>
<reference evidence="12 13" key="1">
    <citation type="submission" date="2020-08" db="EMBL/GenBank/DDBJ databases">
        <title>Genome sequence of Diaphorobacter ruginosibacter DSM 27467T.</title>
        <authorList>
            <person name="Hyun D.-W."/>
            <person name="Bae J.-W."/>
        </authorList>
    </citation>
    <scope>NUCLEOTIDE SEQUENCE [LARGE SCALE GENOMIC DNA]</scope>
    <source>
        <strain evidence="12 13">DSM 27467</strain>
    </source>
</reference>
<protein>
    <recommendedName>
        <fullName evidence="3">histidinol-phosphate transaminase</fullName>
        <ecNumber evidence="3">2.6.1.9</ecNumber>
    </recommendedName>
</protein>
<evidence type="ECO:0000256" key="10">
    <source>
        <dbReference type="SAM" id="MobiDB-lite"/>
    </source>
</evidence>
<proteinExistence type="inferred from homology"/>
<evidence type="ECO:0000256" key="6">
    <source>
        <dbReference type="ARBA" id="ARBA00022679"/>
    </source>
</evidence>
<keyword evidence="5" id="KW-0028">Amino-acid biosynthesis</keyword>
<keyword evidence="7" id="KW-0663">Pyridoxal phosphate</keyword>
<evidence type="ECO:0000256" key="7">
    <source>
        <dbReference type="ARBA" id="ARBA00022898"/>
    </source>
</evidence>
<evidence type="ECO:0000313" key="12">
    <source>
        <dbReference type="EMBL" id="QNN56057.1"/>
    </source>
</evidence>
<dbReference type="EC" id="2.6.1.9" evidence="3"/>
<dbReference type="InterPro" id="IPR015421">
    <property type="entry name" value="PyrdxlP-dep_Trfase_major"/>
</dbReference>
<feature type="region of interest" description="Disordered" evidence="10">
    <location>
        <begin position="1"/>
        <end position="21"/>
    </location>
</feature>
<accession>A0A7G9RKD2</accession>
<comment type="catalytic activity">
    <reaction evidence="9">
        <text>L-histidinol phosphate + 2-oxoglutarate = 3-(imidazol-4-yl)-2-oxopropyl phosphate + L-glutamate</text>
        <dbReference type="Rhea" id="RHEA:23744"/>
        <dbReference type="ChEBI" id="CHEBI:16810"/>
        <dbReference type="ChEBI" id="CHEBI:29985"/>
        <dbReference type="ChEBI" id="CHEBI:57766"/>
        <dbReference type="ChEBI" id="CHEBI:57980"/>
        <dbReference type="EC" id="2.6.1.9"/>
    </reaction>
</comment>
<dbReference type="InterPro" id="IPR050106">
    <property type="entry name" value="HistidinolP_aminotransfase"/>
</dbReference>
<evidence type="ECO:0000313" key="13">
    <source>
        <dbReference type="Proteomes" id="UP000515811"/>
    </source>
</evidence>
<feature type="domain" description="Aminotransferase class I/classII large" evidence="11">
    <location>
        <begin position="24"/>
        <end position="120"/>
    </location>
</feature>
<dbReference type="InterPro" id="IPR004839">
    <property type="entry name" value="Aminotransferase_I/II_large"/>
</dbReference>
<evidence type="ECO:0000259" key="11">
    <source>
        <dbReference type="Pfam" id="PF00155"/>
    </source>
</evidence>
<dbReference type="CDD" id="cd00609">
    <property type="entry name" value="AAT_like"/>
    <property type="match status" value="1"/>
</dbReference>
<keyword evidence="6 12" id="KW-0808">Transferase</keyword>
<dbReference type="PANTHER" id="PTHR43643:SF6">
    <property type="entry name" value="HISTIDINOL-PHOSPHATE AMINOTRANSFERASE"/>
    <property type="match status" value="1"/>
</dbReference>
<dbReference type="AlphaFoldDB" id="A0A7G9RKD2"/>